<comment type="caution">
    <text evidence="2">The sequence shown here is derived from an EMBL/GenBank/DDBJ whole genome shotgun (WGS) entry which is preliminary data.</text>
</comment>
<gene>
    <name evidence="2" type="ORF">OFUS_LOCUS4181</name>
</gene>
<dbReference type="InterPro" id="IPR029071">
    <property type="entry name" value="Ubiquitin-like_domsf"/>
</dbReference>
<comment type="similarity">
    <text evidence="1">Belongs to the ubiquitin family. SUMO subfamily.</text>
</comment>
<reference evidence="2" key="1">
    <citation type="submission" date="2022-03" db="EMBL/GenBank/DDBJ databases">
        <authorList>
            <person name="Martin C."/>
        </authorList>
    </citation>
    <scope>NUCLEOTIDE SEQUENCE</scope>
</reference>
<dbReference type="InterPro" id="IPR000626">
    <property type="entry name" value="Ubiquitin-like_dom"/>
</dbReference>
<dbReference type="AlphaFoldDB" id="A0A8J1XLE5"/>
<dbReference type="Gene3D" id="3.10.20.90">
    <property type="entry name" value="Phosphatidylinositol 3-kinase Catalytic Subunit, Chain A, domain 1"/>
    <property type="match status" value="1"/>
</dbReference>
<protein>
    <submittedName>
        <fullName evidence="2">Uncharacterized protein</fullName>
    </submittedName>
</protein>
<dbReference type="PANTHER" id="PTHR10562">
    <property type="entry name" value="SMALL UBIQUITIN-RELATED MODIFIER"/>
    <property type="match status" value="1"/>
</dbReference>
<dbReference type="OrthoDB" id="442921at2759"/>
<organism evidence="2 3">
    <name type="scientific">Owenia fusiformis</name>
    <name type="common">Polychaete worm</name>
    <dbReference type="NCBI Taxonomy" id="6347"/>
    <lineage>
        <taxon>Eukaryota</taxon>
        <taxon>Metazoa</taxon>
        <taxon>Spiralia</taxon>
        <taxon>Lophotrochozoa</taxon>
        <taxon>Annelida</taxon>
        <taxon>Polychaeta</taxon>
        <taxon>Sedentaria</taxon>
        <taxon>Canalipalpata</taxon>
        <taxon>Sabellida</taxon>
        <taxon>Oweniida</taxon>
        <taxon>Oweniidae</taxon>
        <taxon>Owenia</taxon>
    </lineage>
</organism>
<dbReference type="SUPFAM" id="SSF54236">
    <property type="entry name" value="Ubiquitin-like"/>
    <property type="match status" value="1"/>
</dbReference>
<dbReference type="EMBL" id="CAIIXF020000002">
    <property type="protein sequence ID" value="CAH1777086.1"/>
    <property type="molecule type" value="Genomic_DNA"/>
</dbReference>
<dbReference type="SMART" id="SM00213">
    <property type="entry name" value="UBQ"/>
    <property type="match status" value="1"/>
</dbReference>
<keyword evidence="3" id="KW-1185">Reference proteome</keyword>
<accession>A0A8J1XLE5</accession>
<evidence type="ECO:0000313" key="3">
    <source>
        <dbReference type="Proteomes" id="UP000749559"/>
    </source>
</evidence>
<dbReference type="Pfam" id="PF11976">
    <property type="entry name" value="Rad60-SLD"/>
    <property type="match status" value="1"/>
</dbReference>
<proteinExistence type="inferred from homology"/>
<evidence type="ECO:0000256" key="1">
    <source>
        <dbReference type="ARBA" id="ARBA00009185"/>
    </source>
</evidence>
<dbReference type="Proteomes" id="UP000749559">
    <property type="component" value="Unassembled WGS sequence"/>
</dbReference>
<evidence type="ECO:0000313" key="2">
    <source>
        <dbReference type="EMBL" id="CAH1777086.1"/>
    </source>
</evidence>
<dbReference type="InterPro" id="IPR022617">
    <property type="entry name" value="Rad60/SUMO-like_dom"/>
</dbReference>
<sequence length="653" mass="73786">MQQIAWILGIIAIGFSAKGEGELKRLATQLAVELEERDGPAFPLDKRLLDVTARGADVVNDVVEEIGRAKIFPNDQRFMKRIAFLETRNGESANEGSGGIWKVSKKAFEDIQNNGDTFHKRLQEKEDLIQANWGLKWNNLAYRDLDSPFISGLAARLYLSNDPSPIPAEKELDLQTRYWADKYHPANDEIESKETAIAALKRAELGEVDAISDIAKPETRKYKEILAGLAADLARRNGPATPLNANSRLLERSARGEDVINEVADKIENSQIFDDDHGLLRLIARLETKFGESSTPGTGGLWKVSERAFEETHNKGKHIHTRIQTKDDLIEAQWGVDWSDITYRDLDKPFYSGLAARMFLSNDPSPIPSDAYGQLEYWKKHFNFGEHSDASSKSLEAQKKSLDEAGSAPGKQLFEDLKRVVQRLHDKKRDKMTEGDKAKEIEYIDLKVVGADNSEVHFKIKKSTQLKKLKQAYADRQGVSLNSLRFLFDGKRMNDNQSPNQLEMEEGDVIEEEQQNRDVTETKRTEATDTIKSSIEQDLLKKEDDTTAGEAAIAKQGELQNMVDAKGDLQEKGNDNGIQELTDKLESHLKAIRRTSFIRQALKKEIEASKRENTDVQVGHQAELKDIEEDLEISLAKKLLDRIVNKSQRRHKI</sequence>
<name>A0A8J1XLE5_OWEFU</name>
<dbReference type="PROSITE" id="PS50053">
    <property type="entry name" value="UBIQUITIN_2"/>
    <property type="match status" value="1"/>
</dbReference>